<evidence type="ECO:0000259" key="10">
    <source>
        <dbReference type="Pfam" id="PF02308"/>
    </source>
</evidence>
<evidence type="ECO:0000313" key="13">
    <source>
        <dbReference type="Proteomes" id="UP000295097"/>
    </source>
</evidence>
<keyword evidence="4" id="KW-1003">Cell membrane</keyword>
<name>A0A4R3NRF0_9HYPH</name>
<dbReference type="RefSeq" id="WP_132311300.1">
    <property type="nucleotide sequence ID" value="NZ_SMAR01000014.1"/>
</dbReference>
<evidence type="ECO:0000259" key="11">
    <source>
        <dbReference type="Pfam" id="PF21770"/>
    </source>
</evidence>
<evidence type="ECO:0000256" key="9">
    <source>
        <dbReference type="RuleBase" id="RU365041"/>
    </source>
</evidence>
<comment type="function">
    <text evidence="8">Virulence factor required for growth in low Mg(2+) medium and for intramacrophage survival. May be involved in regulating membrane potential by activating Na(+)/K(+)-ATPase.</text>
</comment>
<dbReference type="InterPro" id="IPR048640">
    <property type="entry name" value="MgtC-like_C"/>
</dbReference>
<dbReference type="InterPro" id="IPR003416">
    <property type="entry name" value="MgtC/SapB/SrpB/YhiD_fam"/>
</dbReference>
<dbReference type="PRINTS" id="PR01837">
    <property type="entry name" value="MGTCSAPBPROT"/>
</dbReference>
<evidence type="ECO:0000256" key="3">
    <source>
        <dbReference type="ARBA" id="ARBA00013833"/>
    </source>
</evidence>
<dbReference type="GO" id="GO:0005886">
    <property type="term" value="C:plasma membrane"/>
    <property type="evidence" value="ECO:0007669"/>
    <property type="project" value="UniProtKB-SubCell"/>
</dbReference>
<comment type="caution">
    <text evidence="12">The sequence shown here is derived from an EMBL/GenBank/DDBJ whole genome shotgun (WGS) entry which is preliminary data.</text>
</comment>
<dbReference type="OrthoDB" id="9811198at2"/>
<dbReference type="Gene3D" id="3.30.70.260">
    <property type="match status" value="1"/>
</dbReference>
<evidence type="ECO:0000256" key="4">
    <source>
        <dbReference type="ARBA" id="ARBA00022475"/>
    </source>
</evidence>
<dbReference type="EMBL" id="SMAR01000014">
    <property type="protein sequence ID" value="TCT39039.1"/>
    <property type="molecule type" value="Genomic_DNA"/>
</dbReference>
<dbReference type="Pfam" id="PF02308">
    <property type="entry name" value="MgtC"/>
    <property type="match status" value="1"/>
</dbReference>
<reference evidence="12 13" key="1">
    <citation type="submission" date="2019-03" db="EMBL/GenBank/DDBJ databases">
        <title>Freshwater and sediment microbial communities from various areas in North America, analyzing microbe dynamics in response to fracking.</title>
        <authorList>
            <person name="Lamendella R."/>
        </authorList>
    </citation>
    <scope>NUCLEOTIDE SEQUENCE [LARGE SCALE GENOMIC DNA]</scope>
    <source>
        <strain evidence="12 13">175.2</strain>
    </source>
</reference>
<accession>A0A4R3NRF0</accession>
<evidence type="ECO:0000313" key="12">
    <source>
        <dbReference type="EMBL" id="TCT39039.1"/>
    </source>
</evidence>
<protein>
    <recommendedName>
        <fullName evidence="3 9">Protein MgtC</fullName>
    </recommendedName>
</protein>
<evidence type="ECO:0000256" key="1">
    <source>
        <dbReference type="ARBA" id="ARBA00004651"/>
    </source>
</evidence>
<feature type="transmembrane region" description="Helical" evidence="9">
    <location>
        <begin position="68"/>
        <end position="88"/>
    </location>
</feature>
<dbReference type="Proteomes" id="UP000295097">
    <property type="component" value="Unassembled WGS sequence"/>
</dbReference>
<dbReference type="InterPro" id="IPR049177">
    <property type="entry name" value="MgtC_SapB_SrpB_YhiD_N"/>
</dbReference>
<evidence type="ECO:0000256" key="6">
    <source>
        <dbReference type="ARBA" id="ARBA00022989"/>
    </source>
</evidence>
<feature type="domain" description="MgtC-like C-terminal" evidence="11">
    <location>
        <begin position="156"/>
        <end position="232"/>
    </location>
</feature>
<dbReference type="PANTHER" id="PTHR33778:SF3">
    <property type="entry name" value="PROTEIN MGTC"/>
    <property type="match status" value="1"/>
</dbReference>
<keyword evidence="6 9" id="KW-1133">Transmembrane helix</keyword>
<dbReference type="Pfam" id="PF21770">
    <property type="entry name" value="MgtC_SapB_C"/>
    <property type="match status" value="1"/>
</dbReference>
<evidence type="ECO:0000256" key="7">
    <source>
        <dbReference type="ARBA" id="ARBA00023136"/>
    </source>
</evidence>
<dbReference type="AlphaFoldDB" id="A0A4R3NRF0"/>
<evidence type="ECO:0000256" key="5">
    <source>
        <dbReference type="ARBA" id="ARBA00022692"/>
    </source>
</evidence>
<keyword evidence="13" id="KW-1185">Reference proteome</keyword>
<evidence type="ECO:0000256" key="8">
    <source>
        <dbReference type="ARBA" id="ARBA00025369"/>
    </source>
</evidence>
<sequence length="238" mass="25240">MAFLDNLQFIPILDSTLSLVIAFICGTAIGAERQYRQRSAGLRTNALVAIGAAAFVDIGMRVGGDVEAVRVISYVVSGIGFLGAGVIMKEGLHVRGLNTAATLWCSAAAGASAGSDLVAEALLITLVVLAANTMLHPLVDRINRTPLNASREEAVFVVHVICETDALVSVRRRLIEALNAAHYPVRDIEIDERTDGDVDISATLVSSAIDHAVLDKTVSGVARSKAVKSAYWENDLED</sequence>
<feature type="transmembrane region" description="Helical" evidence="9">
    <location>
        <begin position="12"/>
        <end position="30"/>
    </location>
</feature>
<feature type="domain" description="MgtC/SapB/SrpB/YhiD N-terminal" evidence="10">
    <location>
        <begin position="19"/>
        <end position="139"/>
    </location>
</feature>
<organism evidence="12 13">
    <name type="scientific">Martelella mediterranea</name>
    <dbReference type="NCBI Taxonomy" id="293089"/>
    <lineage>
        <taxon>Bacteria</taxon>
        <taxon>Pseudomonadati</taxon>
        <taxon>Pseudomonadota</taxon>
        <taxon>Alphaproteobacteria</taxon>
        <taxon>Hyphomicrobiales</taxon>
        <taxon>Aurantimonadaceae</taxon>
        <taxon>Martelella</taxon>
    </lineage>
</organism>
<comment type="similarity">
    <text evidence="2 9">Belongs to the MgtC/SapB family.</text>
</comment>
<dbReference type="PANTHER" id="PTHR33778">
    <property type="entry name" value="PROTEIN MGTC"/>
    <property type="match status" value="1"/>
</dbReference>
<keyword evidence="9" id="KW-0997">Cell inner membrane</keyword>
<proteinExistence type="inferred from homology"/>
<keyword evidence="7 9" id="KW-0472">Membrane</keyword>
<comment type="subcellular location">
    <subcellularLocation>
        <location evidence="9">Cell inner membrane</location>
        <topology evidence="9">Multi-pass membrane protein</topology>
    </subcellularLocation>
    <subcellularLocation>
        <location evidence="1">Cell membrane</location>
        <topology evidence="1">Multi-pass membrane protein</topology>
    </subcellularLocation>
</comment>
<keyword evidence="5 9" id="KW-0812">Transmembrane</keyword>
<feature type="transmembrane region" description="Helical" evidence="9">
    <location>
        <begin position="42"/>
        <end position="62"/>
    </location>
</feature>
<evidence type="ECO:0000256" key="2">
    <source>
        <dbReference type="ARBA" id="ARBA00009298"/>
    </source>
</evidence>
<gene>
    <name evidence="12" type="ORF">EDC90_10144</name>
</gene>